<dbReference type="InterPro" id="IPR052020">
    <property type="entry name" value="Cyclic_di-GMP/3'3'-cGAMP_PDE"/>
</dbReference>
<accession>A0ABY5H541</accession>
<dbReference type="Gene3D" id="1.10.3210.10">
    <property type="entry name" value="Hypothetical protein af1432"/>
    <property type="match status" value="2"/>
</dbReference>
<proteinExistence type="predicted"/>
<evidence type="ECO:0000259" key="1">
    <source>
        <dbReference type="PROSITE" id="PS50885"/>
    </source>
</evidence>
<dbReference type="InterPro" id="IPR003607">
    <property type="entry name" value="HD/PDEase_dom"/>
</dbReference>
<dbReference type="EMBL" id="CP073346">
    <property type="protein sequence ID" value="UTW07425.1"/>
    <property type="molecule type" value="Genomic_DNA"/>
</dbReference>
<feature type="domain" description="HAMP" evidence="1">
    <location>
        <begin position="367"/>
        <end position="420"/>
    </location>
</feature>
<dbReference type="InterPro" id="IPR003660">
    <property type="entry name" value="HAMP_dom"/>
</dbReference>
<reference evidence="3" key="1">
    <citation type="submission" date="2021-04" db="EMBL/GenBank/DDBJ databases">
        <title>Oceanospirillales bacteria with DddD are important DMSP degraders in coastal seawater.</title>
        <authorList>
            <person name="Liu J."/>
        </authorList>
    </citation>
    <scope>NUCLEOTIDE SEQUENCE</scope>
    <source>
        <strain evidence="3">D13-4</strain>
    </source>
</reference>
<dbReference type="PANTHER" id="PTHR45228">
    <property type="entry name" value="CYCLIC DI-GMP PHOSPHODIESTERASE TM_0186-RELATED"/>
    <property type="match status" value="1"/>
</dbReference>
<dbReference type="SUPFAM" id="SSF55781">
    <property type="entry name" value="GAF domain-like"/>
    <property type="match status" value="1"/>
</dbReference>
<dbReference type="SMART" id="SM00471">
    <property type="entry name" value="HDc"/>
    <property type="match status" value="1"/>
</dbReference>
<dbReference type="PANTHER" id="PTHR45228:SF5">
    <property type="entry name" value="CYCLIC DI-GMP PHOSPHODIESTERASE VC_1348-RELATED"/>
    <property type="match status" value="1"/>
</dbReference>
<organism evidence="3 4">
    <name type="scientific">Pseudomonas benzenivorans</name>
    <dbReference type="NCBI Taxonomy" id="556533"/>
    <lineage>
        <taxon>Bacteria</taxon>
        <taxon>Pseudomonadati</taxon>
        <taxon>Pseudomonadota</taxon>
        <taxon>Gammaproteobacteria</taxon>
        <taxon>Pseudomonadales</taxon>
        <taxon>Pseudomonadaceae</taxon>
        <taxon>Pseudomonas</taxon>
    </lineage>
</organism>
<dbReference type="InterPro" id="IPR029016">
    <property type="entry name" value="GAF-like_dom_sf"/>
</dbReference>
<keyword evidence="4" id="KW-1185">Reference proteome</keyword>
<dbReference type="RefSeq" id="WP_255837994.1">
    <property type="nucleotide sequence ID" value="NZ_CP073346.1"/>
</dbReference>
<evidence type="ECO:0000259" key="2">
    <source>
        <dbReference type="PROSITE" id="PS51832"/>
    </source>
</evidence>
<dbReference type="Proteomes" id="UP001059672">
    <property type="component" value="Chromosome"/>
</dbReference>
<dbReference type="Gene3D" id="3.30.450.40">
    <property type="match status" value="1"/>
</dbReference>
<dbReference type="Gene3D" id="3.30.450.20">
    <property type="entry name" value="PAS domain"/>
    <property type="match status" value="2"/>
</dbReference>
<gene>
    <name evidence="3" type="ORF">KDW96_20095</name>
</gene>
<evidence type="ECO:0000313" key="3">
    <source>
        <dbReference type="EMBL" id="UTW07425.1"/>
    </source>
</evidence>
<feature type="domain" description="HD-GYP" evidence="2">
    <location>
        <begin position="761"/>
        <end position="966"/>
    </location>
</feature>
<sequence length="990" mass="110288">MPSRFWPRDRRFPLHVHISLLFTLLLLLTGTVLGVFNHRQTTQIIFDSSARLFTQIQQNVQLDLEHTYQPIRQLLSLLALNEASQAGDLQGRLALLKPFAQALRDNPKMASLYLGYEDGDFFMVRPLRDEAIKLRFSAPDNAAFQVWSIDRSAAGVEAAYLFFDGSLNLLSRSPRLDEDYDPRSRPWYRRARVDGGQITTKPYVFFSTAEVGTTLARRSGLTTVLAADLTLAELSAALTDRQITASSQVVLYDPAGNAVAYPDSARLMMMMDGEAMLSPARELSPEIDALLANDTGELQQSVLELRGRRWVVSRSRLVEGGPQGLFLALLVPEDELLADAYRLRWQGALITLATLLLCLPLGWLTSRLVVKPLKSLVDEAEAIRRFDFQYPASGHSPVLEVDQLAVSMTQMKETIASFLEIAASLSAVTRFDILLERVLEETVGISQAQGGLIYLVDAEHGRLEPQGLFLDGTRRSLGQHHIPGYDNATDALPEWLRGPAGGGPSAVVSLGFDQAGDYRSLLSTLDSPRVHLVATGLHNRQGDTVGILVLLHCDSGEPRELALLRRERVAFVEAVSGVAALCIESQRLLLRQKKLLDAIIQLIAGAIDAKSPYTGGHCQRVPEITLMLARAAADSDDPAFQHYQPSVEEWEALHIAAWLHDCGKVTTPEYVVDKATKLETLYDRIHEVRMRFEVLKRDAWIAYWRGCAEGGEPNALGELRDSLLASLDEEFAFVAACNLGGESMAEADQERLRQIASRTWTRTLDDRLGVSWEEAQRLQRRPPASLPVEEPLLADKPEHLLERPADELIPADNPWGFQLEVPQYKFNRGELHNLSVGRGTLTTEERYIINHHIVQTILMLDRLPFPPHLQNVAEMAGGHHEKMDGSGYPKRLRREQMSLPARMMAIADIFEALTAVDRPYKKGKLLSESLNLMAEMCRTAHIDPQLFGLFVRARVYREYAERFMQQAQIDAVDEAAVLAKAGLESGEAGG</sequence>
<dbReference type="InterPro" id="IPR037522">
    <property type="entry name" value="HD_GYP_dom"/>
</dbReference>
<dbReference type="PROSITE" id="PS50885">
    <property type="entry name" value="HAMP"/>
    <property type="match status" value="1"/>
</dbReference>
<name>A0ABY5H541_9PSED</name>
<dbReference type="SMART" id="SM00304">
    <property type="entry name" value="HAMP"/>
    <property type="match status" value="1"/>
</dbReference>
<dbReference type="CDD" id="cd00077">
    <property type="entry name" value="HDc"/>
    <property type="match status" value="2"/>
</dbReference>
<dbReference type="SUPFAM" id="SSF109604">
    <property type="entry name" value="HD-domain/PDEase-like"/>
    <property type="match status" value="2"/>
</dbReference>
<dbReference type="Gene3D" id="6.10.340.10">
    <property type="match status" value="1"/>
</dbReference>
<dbReference type="Pfam" id="PF00672">
    <property type="entry name" value="HAMP"/>
    <property type="match status" value="1"/>
</dbReference>
<dbReference type="PROSITE" id="PS51832">
    <property type="entry name" value="HD_GYP"/>
    <property type="match status" value="1"/>
</dbReference>
<protein>
    <submittedName>
        <fullName evidence="3">HD domain-containing protein</fullName>
    </submittedName>
</protein>
<evidence type="ECO:0000313" key="4">
    <source>
        <dbReference type="Proteomes" id="UP001059672"/>
    </source>
</evidence>
<dbReference type="Pfam" id="PF13487">
    <property type="entry name" value="HD_5"/>
    <property type="match status" value="1"/>
</dbReference>